<sequence length="120" mass="12418">MHSLGVVAQVVIALGIFNVWVLRYGKPTAYRGGSARNMREEFAAYGLSYGVMCLIGGLKIALAIALVVGIWVPVLVMPAAIGMAVLMVGAIGMHVKAGDPPLKALPATCMLALSIVAAVL</sequence>
<feature type="transmembrane region" description="Helical" evidence="5">
    <location>
        <begin position="42"/>
        <end position="64"/>
    </location>
</feature>
<proteinExistence type="predicted"/>
<protein>
    <submittedName>
        <fullName evidence="6">DoxX family protein</fullName>
    </submittedName>
</protein>
<evidence type="ECO:0000256" key="3">
    <source>
        <dbReference type="ARBA" id="ARBA00022989"/>
    </source>
</evidence>
<gene>
    <name evidence="6" type="ORF">IPV69_20260</name>
</gene>
<organism evidence="6 7">
    <name type="scientific">Humisphaera borealis</name>
    <dbReference type="NCBI Taxonomy" id="2807512"/>
    <lineage>
        <taxon>Bacteria</taxon>
        <taxon>Pseudomonadati</taxon>
        <taxon>Planctomycetota</taxon>
        <taxon>Phycisphaerae</taxon>
        <taxon>Tepidisphaerales</taxon>
        <taxon>Tepidisphaeraceae</taxon>
        <taxon>Humisphaera</taxon>
    </lineage>
</organism>
<evidence type="ECO:0000256" key="2">
    <source>
        <dbReference type="ARBA" id="ARBA00022692"/>
    </source>
</evidence>
<evidence type="ECO:0000256" key="5">
    <source>
        <dbReference type="SAM" id="Phobius"/>
    </source>
</evidence>
<keyword evidence="4 5" id="KW-0472">Membrane</keyword>
<dbReference type="Proteomes" id="UP000593765">
    <property type="component" value="Chromosome"/>
</dbReference>
<keyword evidence="7" id="KW-1185">Reference proteome</keyword>
<feature type="transmembrane region" description="Helical" evidence="5">
    <location>
        <begin position="70"/>
        <end position="90"/>
    </location>
</feature>
<accession>A0A7M2WSQ7</accession>
<evidence type="ECO:0000256" key="4">
    <source>
        <dbReference type="ARBA" id="ARBA00023136"/>
    </source>
</evidence>
<dbReference type="GO" id="GO:0016020">
    <property type="term" value="C:membrane"/>
    <property type="evidence" value="ECO:0007669"/>
    <property type="project" value="UniProtKB-SubCell"/>
</dbReference>
<feature type="transmembrane region" description="Helical" evidence="5">
    <location>
        <begin position="6"/>
        <end position="22"/>
    </location>
</feature>
<evidence type="ECO:0000256" key="1">
    <source>
        <dbReference type="ARBA" id="ARBA00004141"/>
    </source>
</evidence>
<dbReference type="EMBL" id="CP063458">
    <property type="protein sequence ID" value="QOV88555.1"/>
    <property type="molecule type" value="Genomic_DNA"/>
</dbReference>
<evidence type="ECO:0000313" key="6">
    <source>
        <dbReference type="EMBL" id="QOV88555.1"/>
    </source>
</evidence>
<comment type="subcellular location">
    <subcellularLocation>
        <location evidence="1">Membrane</location>
        <topology evidence="1">Multi-pass membrane protein</topology>
    </subcellularLocation>
</comment>
<dbReference type="AlphaFoldDB" id="A0A7M2WSQ7"/>
<evidence type="ECO:0000313" key="7">
    <source>
        <dbReference type="Proteomes" id="UP000593765"/>
    </source>
</evidence>
<keyword evidence="3 5" id="KW-1133">Transmembrane helix</keyword>
<dbReference type="Pfam" id="PF13564">
    <property type="entry name" value="DoxX_2"/>
    <property type="match status" value="1"/>
</dbReference>
<name>A0A7M2WSQ7_9BACT</name>
<dbReference type="KEGG" id="hbs:IPV69_20260"/>
<keyword evidence="2 5" id="KW-0812">Transmembrane</keyword>
<reference evidence="6 7" key="1">
    <citation type="submission" date="2020-10" db="EMBL/GenBank/DDBJ databases">
        <title>Wide distribution of Phycisphaera-like planctomycetes from WD2101 soil group in peatlands and genome analysis of the first cultivated representative.</title>
        <authorList>
            <person name="Dedysh S.N."/>
            <person name="Beletsky A.V."/>
            <person name="Ivanova A."/>
            <person name="Kulichevskaya I.S."/>
            <person name="Suzina N.E."/>
            <person name="Philippov D.A."/>
            <person name="Rakitin A.L."/>
            <person name="Mardanov A.V."/>
            <person name="Ravin N.V."/>
        </authorList>
    </citation>
    <scope>NUCLEOTIDE SEQUENCE [LARGE SCALE GENOMIC DNA]</scope>
    <source>
        <strain evidence="6 7">M1803</strain>
    </source>
</reference>
<dbReference type="InterPro" id="IPR032808">
    <property type="entry name" value="DoxX"/>
</dbReference>
<dbReference type="RefSeq" id="WP_206291543.1">
    <property type="nucleotide sequence ID" value="NZ_CP063458.1"/>
</dbReference>